<dbReference type="Pfam" id="PF03415">
    <property type="entry name" value="Peptidase_C11"/>
    <property type="match status" value="1"/>
</dbReference>
<dbReference type="PANTHER" id="PTHR37835:SF1">
    <property type="entry name" value="ALPHA-CLOSTRIPAIN"/>
    <property type="match status" value="1"/>
</dbReference>
<protein>
    <recommendedName>
        <fullName evidence="2">Peptidase C11 clostripain</fullName>
    </recommendedName>
</protein>
<evidence type="ECO:0008006" key="2">
    <source>
        <dbReference type="Google" id="ProtNLM"/>
    </source>
</evidence>
<dbReference type="InterPro" id="IPR005077">
    <property type="entry name" value="Peptidase_C11"/>
</dbReference>
<sequence>MQNKRQMFVVVLTMLLLPFAGISKTIAKDDGEKDSEWTVLCYLAGDNFLDWFMKENMKELIRTGSSNRVNVVAFLDTTDDDTKIFEVNKDDLVRIPTRIVNYSWSNSELNTGDPLTLINFASWAVKKYPAKKYFLILGGYGEGWMGLMHDMNNGQGNIDILSLEELEYALGDITKSIKDVNSKGKIDVLGLDACYMGMLEVMYQVKDYADYLVTSENEEALDGWPYDKLLEPIMDNPEMDGLQLASNIVDIYIDSVKGTPSKMSNVLTLSVVNLGLIEEVVKEVDTLSLLLLRLQKEKPRKVIFVERVTNRFLISAHIANRYVPYSVLFDLNDYLEYLKVGLVNNKEVSDLTQRLLELLSKVITKERHQALKGKYDLGIGGISLYFAGMDTQSYRNNAFSIDTHWDEYITERASAGQNLNRKN</sequence>
<reference evidence="1" key="1">
    <citation type="journal article" date="2015" name="Nature">
        <title>Complex archaea that bridge the gap between prokaryotes and eukaryotes.</title>
        <authorList>
            <person name="Spang A."/>
            <person name="Saw J.H."/>
            <person name="Jorgensen S.L."/>
            <person name="Zaremba-Niedzwiedzka K."/>
            <person name="Martijn J."/>
            <person name="Lind A.E."/>
            <person name="van Eijk R."/>
            <person name="Schleper C."/>
            <person name="Guy L."/>
            <person name="Ettema T.J."/>
        </authorList>
    </citation>
    <scope>NUCLEOTIDE SEQUENCE</scope>
</reference>
<dbReference type="Gene3D" id="3.40.50.11970">
    <property type="match status" value="1"/>
</dbReference>
<gene>
    <name evidence="1" type="ORF">LCGC14_1434090</name>
</gene>
<accession>A0A0F9JMN4</accession>
<dbReference type="EMBL" id="LAZR01009700">
    <property type="protein sequence ID" value="KKM71094.1"/>
    <property type="molecule type" value="Genomic_DNA"/>
</dbReference>
<proteinExistence type="predicted"/>
<comment type="caution">
    <text evidence="1">The sequence shown here is derived from an EMBL/GenBank/DDBJ whole genome shotgun (WGS) entry which is preliminary data.</text>
</comment>
<dbReference type="AlphaFoldDB" id="A0A0F9JMN4"/>
<evidence type="ECO:0000313" key="1">
    <source>
        <dbReference type="EMBL" id="KKM71094.1"/>
    </source>
</evidence>
<dbReference type="PANTHER" id="PTHR37835">
    <property type="entry name" value="ALPHA-CLOSTRIPAIN"/>
    <property type="match status" value="1"/>
</dbReference>
<organism evidence="1">
    <name type="scientific">marine sediment metagenome</name>
    <dbReference type="NCBI Taxonomy" id="412755"/>
    <lineage>
        <taxon>unclassified sequences</taxon>
        <taxon>metagenomes</taxon>
        <taxon>ecological metagenomes</taxon>
    </lineage>
</organism>
<name>A0A0F9JMN4_9ZZZZ</name>